<evidence type="ECO:0000256" key="1">
    <source>
        <dbReference type="SAM" id="Phobius"/>
    </source>
</evidence>
<dbReference type="Proteomes" id="UP000177152">
    <property type="component" value="Unassembled WGS sequence"/>
</dbReference>
<keyword evidence="1" id="KW-0472">Membrane</keyword>
<reference evidence="2 3" key="1">
    <citation type="journal article" date="2016" name="Nat. Commun.">
        <title>Thousands of microbial genomes shed light on interconnected biogeochemical processes in an aquifer system.</title>
        <authorList>
            <person name="Anantharaman K."/>
            <person name="Brown C.T."/>
            <person name="Hug L.A."/>
            <person name="Sharon I."/>
            <person name="Castelle C.J."/>
            <person name="Probst A.J."/>
            <person name="Thomas B.C."/>
            <person name="Singh A."/>
            <person name="Wilkins M.J."/>
            <person name="Karaoz U."/>
            <person name="Brodie E.L."/>
            <person name="Williams K.H."/>
            <person name="Hubbard S.S."/>
            <person name="Banfield J.F."/>
        </authorList>
    </citation>
    <scope>NUCLEOTIDE SEQUENCE [LARGE SCALE GENOMIC DNA]</scope>
</reference>
<keyword evidence="1" id="KW-1133">Transmembrane helix</keyword>
<comment type="caution">
    <text evidence="2">The sequence shown here is derived from an EMBL/GenBank/DDBJ whole genome shotgun (WGS) entry which is preliminary data.</text>
</comment>
<gene>
    <name evidence="2" type="ORF">A2633_00125</name>
</gene>
<evidence type="ECO:0000313" key="2">
    <source>
        <dbReference type="EMBL" id="OGZ93861.1"/>
    </source>
</evidence>
<dbReference type="AlphaFoldDB" id="A0A1G2K5K5"/>
<feature type="transmembrane region" description="Helical" evidence="1">
    <location>
        <begin position="50"/>
        <end position="70"/>
    </location>
</feature>
<proteinExistence type="predicted"/>
<sequence length="82" mass="9205">MPFMLKIFYTVFFLGTLGITAFGFDSLYPVRKQIWFLLTGKATGLTATEGLFVFLGGIGLLFMVIAGFFADKRYFSKKNPSK</sequence>
<keyword evidence="1" id="KW-0812">Transmembrane</keyword>
<evidence type="ECO:0000313" key="3">
    <source>
        <dbReference type="Proteomes" id="UP000177152"/>
    </source>
</evidence>
<dbReference type="EMBL" id="MHQC01000048">
    <property type="protein sequence ID" value="OGZ93861.1"/>
    <property type="molecule type" value="Genomic_DNA"/>
</dbReference>
<accession>A0A1G2K5K5</accession>
<organism evidence="2 3">
    <name type="scientific">Candidatus Sungbacteria bacterium RIFCSPHIGHO2_01_FULL_47_32</name>
    <dbReference type="NCBI Taxonomy" id="1802264"/>
    <lineage>
        <taxon>Bacteria</taxon>
        <taxon>Candidatus Sungiibacteriota</taxon>
    </lineage>
</organism>
<protein>
    <submittedName>
        <fullName evidence="2">Uncharacterized protein</fullName>
    </submittedName>
</protein>
<name>A0A1G2K5K5_9BACT</name>
<feature type="transmembrane region" description="Helical" evidence="1">
    <location>
        <begin position="7"/>
        <end position="30"/>
    </location>
</feature>